<gene>
    <name evidence="1" type="ORF">GQ55_3G270300</name>
</gene>
<evidence type="ECO:0000313" key="2">
    <source>
        <dbReference type="Proteomes" id="UP000244336"/>
    </source>
</evidence>
<dbReference type="Proteomes" id="UP000244336">
    <property type="component" value="Chromosome 3"/>
</dbReference>
<name>A0A2T7EDT2_9POAL</name>
<sequence length="86" mass="9110">MRAHSAILPGAESSAARRLPAGRLECWTRLLLLAGSGGQGGSSPAQECTFCVFWDSGHQSMGRYTERSCCLLGLENGRCSCALASF</sequence>
<reference evidence="1 2" key="1">
    <citation type="submission" date="2018-04" db="EMBL/GenBank/DDBJ databases">
        <title>WGS assembly of Panicum hallii var. hallii HAL2.</title>
        <authorList>
            <person name="Lovell J."/>
            <person name="Jenkins J."/>
            <person name="Lowry D."/>
            <person name="Mamidi S."/>
            <person name="Sreedasyam A."/>
            <person name="Weng X."/>
            <person name="Barry K."/>
            <person name="Bonette J."/>
            <person name="Campitelli B."/>
            <person name="Daum C."/>
            <person name="Gordon S."/>
            <person name="Gould B."/>
            <person name="Lipzen A."/>
            <person name="MacQueen A."/>
            <person name="Palacio-Mejia J."/>
            <person name="Plott C."/>
            <person name="Shakirov E."/>
            <person name="Shu S."/>
            <person name="Yoshinaga Y."/>
            <person name="Zane M."/>
            <person name="Rokhsar D."/>
            <person name="Grimwood J."/>
            <person name="Schmutz J."/>
            <person name="Juenger T."/>
        </authorList>
    </citation>
    <scope>NUCLEOTIDE SEQUENCE [LARGE SCALE GENOMIC DNA]</scope>
    <source>
        <strain evidence="2">cv. HAL2</strain>
    </source>
</reference>
<evidence type="ECO:0000313" key="1">
    <source>
        <dbReference type="EMBL" id="PUZ65992.1"/>
    </source>
</evidence>
<organism evidence="1 2">
    <name type="scientific">Panicum hallii var. hallii</name>
    <dbReference type="NCBI Taxonomy" id="1504633"/>
    <lineage>
        <taxon>Eukaryota</taxon>
        <taxon>Viridiplantae</taxon>
        <taxon>Streptophyta</taxon>
        <taxon>Embryophyta</taxon>
        <taxon>Tracheophyta</taxon>
        <taxon>Spermatophyta</taxon>
        <taxon>Magnoliopsida</taxon>
        <taxon>Liliopsida</taxon>
        <taxon>Poales</taxon>
        <taxon>Poaceae</taxon>
        <taxon>PACMAD clade</taxon>
        <taxon>Panicoideae</taxon>
        <taxon>Panicodae</taxon>
        <taxon>Paniceae</taxon>
        <taxon>Panicinae</taxon>
        <taxon>Panicum</taxon>
        <taxon>Panicum sect. Panicum</taxon>
    </lineage>
</organism>
<dbReference type="AlphaFoldDB" id="A0A2T7EDT2"/>
<keyword evidence="2" id="KW-1185">Reference proteome</keyword>
<proteinExistence type="predicted"/>
<dbReference type="Gramene" id="PUZ65992">
    <property type="protein sequence ID" value="PUZ65992"/>
    <property type="gene ID" value="GQ55_3G270300"/>
</dbReference>
<dbReference type="EMBL" id="CM009751">
    <property type="protein sequence ID" value="PUZ65992.1"/>
    <property type="molecule type" value="Genomic_DNA"/>
</dbReference>
<protein>
    <submittedName>
        <fullName evidence="1">Uncharacterized protein</fullName>
    </submittedName>
</protein>
<accession>A0A2T7EDT2</accession>